<dbReference type="Proteomes" id="UP000233469">
    <property type="component" value="Unassembled WGS sequence"/>
</dbReference>
<comment type="caution">
    <text evidence="2">The sequence shown here is derived from an EMBL/GenBank/DDBJ whole genome shotgun (WGS) entry which is preliminary data.</text>
</comment>
<evidence type="ECO:0000256" key="1">
    <source>
        <dbReference type="SAM" id="MobiDB-lite"/>
    </source>
</evidence>
<dbReference type="EMBL" id="LLXL01004093">
    <property type="protein sequence ID" value="PKK57786.1"/>
    <property type="molecule type" value="Genomic_DNA"/>
</dbReference>
<dbReference type="VEuPathDB" id="FungiDB:RhiirA1_487255"/>
<evidence type="ECO:0000313" key="3">
    <source>
        <dbReference type="Proteomes" id="UP000233469"/>
    </source>
</evidence>
<organism evidence="2 3">
    <name type="scientific">Rhizophagus irregularis</name>
    <dbReference type="NCBI Taxonomy" id="588596"/>
    <lineage>
        <taxon>Eukaryota</taxon>
        <taxon>Fungi</taxon>
        <taxon>Fungi incertae sedis</taxon>
        <taxon>Mucoromycota</taxon>
        <taxon>Glomeromycotina</taxon>
        <taxon>Glomeromycetes</taxon>
        <taxon>Glomerales</taxon>
        <taxon>Glomeraceae</taxon>
        <taxon>Rhizophagus</taxon>
    </lineage>
</organism>
<sequence length="130" mass="15166">MSKFSYMRTWILNLKVTFRETFKPQIGNIRINVDNEINIYIEEAFKETDENYNDDLTPTYKSTGSEKIPKDNCYALIEPDLLDNFDENMNDNNRVSNDAGGGEDDNKDGKGYYNYNVDDLLYSTNEEEKD</sequence>
<proteinExistence type="predicted"/>
<accession>A0A2N1M828</accession>
<protein>
    <submittedName>
        <fullName evidence="2">Uncharacterized protein</fullName>
    </submittedName>
</protein>
<reference evidence="2 3" key="2">
    <citation type="submission" date="2017-10" db="EMBL/GenBank/DDBJ databases">
        <title>Extensive intraspecific genome diversity in a model arbuscular mycorrhizal fungus.</title>
        <authorList>
            <person name="Chen E.C.H."/>
            <person name="Morin E."/>
            <person name="Baudet D."/>
            <person name="Noel J."/>
            <person name="Ndikumana S."/>
            <person name="Charron P."/>
            <person name="St-Onge C."/>
            <person name="Giorgi J."/>
            <person name="Grigoriev I.V."/>
            <person name="Roux C."/>
            <person name="Martin F.M."/>
            <person name="Corradi N."/>
        </authorList>
    </citation>
    <scope>NUCLEOTIDE SEQUENCE [LARGE SCALE GENOMIC DNA]</scope>
    <source>
        <strain evidence="2 3">C2</strain>
    </source>
</reference>
<dbReference type="AlphaFoldDB" id="A0A2N1M828"/>
<evidence type="ECO:0000313" key="2">
    <source>
        <dbReference type="EMBL" id="PKK57786.1"/>
    </source>
</evidence>
<reference evidence="2 3" key="1">
    <citation type="submission" date="2016-04" db="EMBL/GenBank/DDBJ databases">
        <title>Genome analyses suggest a sexual origin of heterokaryosis in a supposedly ancient asexual fungus.</title>
        <authorList>
            <person name="Ropars J."/>
            <person name="Sedzielewska K."/>
            <person name="Noel J."/>
            <person name="Charron P."/>
            <person name="Farinelli L."/>
            <person name="Marton T."/>
            <person name="Kruger M."/>
            <person name="Pelin A."/>
            <person name="Brachmann A."/>
            <person name="Corradi N."/>
        </authorList>
    </citation>
    <scope>NUCLEOTIDE SEQUENCE [LARGE SCALE GENOMIC DNA]</scope>
    <source>
        <strain evidence="2 3">C2</strain>
    </source>
</reference>
<gene>
    <name evidence="2" type="ORF">RhiirC2_797414</name>
</gene>
<feature type="region of interest" description="Disordered" evidence="1">
    <location>
        <begin position="86"/>
        <end position="130"/>
    </location>
</feature>
<name>A0A2N1M828_9GLOM</name>